<evidence type="ECO:0000256" key="5">
    <source>
        <dbReference type="ARBA" id="ARBA00023136"/>
    </source>
</evidence>
<dbReference type="SUPFAM" id="SSF53850">
    <property type="entry name" value="Periplasmic binding protein-like II"/>
    <property type="match status" value="1"/>
</dbReference>
<feature type="domain" description="Putative ionotropic receptor ligand binding" evidence="9">
    <location>
        <begin position="34"/>
        <end position="223"/>
    </location>
</feature>
<gene>
    <name evidence="11" type="primary">LOC117147055</name>
</gene>
<protein>
    <submittedName>
        <fullName evidence="11">Uncharacterized protein LOC117147055 isoform X1</fullName>
    </submittedName>
</protein>
<organism evidence="10 11">
    <name type="scientific">Drosophila mauritiana</name>
    <name type="common">Fruit fly</name>
    <dbReference type="NCBI Taxonomy" id="7226"/>
    <lineage>
        <taxon>Eukaryota</taxon>
        <taxon>Metazoa</taxon>
        <taxon>Ecdysozoa</taxon>
        <taxon>Arthropoda</taxon>
        <taxon>Hexapoda</taxon>
        <taxon>Insecta</taxon>
        <taxon>Pterygota</taxon>
        <taxon>Neoptera</taxon>
        <taxon>Endopterygota</taxon>
        <taxon>Diptera</taxon>
        <taxon>Brachycera</taxon>
        <taxon>Muscomorpha</taxon>
        <taxon>Ephydroidea</taxon>
        <taxon>Drosophilidae</taxon>
        <taxon>Drosophila</taxon>
        <taxon>Sophophora</taxon>
    </lineage>
</organism>
<dbReference type="PANTHER" id="PTHR42643">
    <property type="entry name" value="IONOTROPIC RECEPTOR 20A-RELATED"/>
    <property type="match status" value="1"/>
</dbReference>
<name>A0A6P8KJF2_DROMA</name>
<keyword evidence="6" id="KW-0675">Receptor</keyword>
<accession>A0A6P8KJF2</accession>
<dbReference type="PANTHER" id="PTHR42643:SF30">
    <property type="entry name" value="IONOTROPIC RECEPTOR 40A-RELATED"/>
    <property type="match status" value="1"/>
</dbReference>
<comment type="subcellular location">
    <subcellularLocation>
        <location evidence="1">Cell membrane</location>
        <topology evidence="1">Multi-pass membrane protein</topology>
    </subcellularLocation>
</comment>
<dbReference type="Proteomes" id="UP000515162">
    <property type="component" value="Chromosome X"/>
</dbReference>
<proteinExistence type="predicted"/>
<keyword evidence="5 8" id="KW-0472">Membrane</keyword>
<evidence type="ECO:0000313" key="10">
    <source>
        <dbReference type="Proteomes" id="UP000515162"/>
    </source>
</evidence>
<evidence type="ECO:0000256" key="8">
    <source>
        <dbReference type="SAM" id="Phobius"/>
    </source>
</evidence>
<dbReference type="InterPro" id="IPR056198">
    <property type="entry name" value="LBD_receptor"/>
</dbReference>
<dbReference type="Pfam" id="PF24061">
    <property type="entry name" value="LBD_receptor"/>
    <property type="match status" value="1"/>
</dbReference>
<evidence type="ECO:0000256" key="6">
    <source>
        <dbReference type="ARBA" id="ARBA00023170"/>
    </source>
</evidence>
<evidence type="ECO:0000256" key="3">
    <source>
        <dbReference type="ARBA" id="ARBA00022692"/>
    </source>
</evidence>
<dbReference type="AlphaFoldDB" id="A0A6P8KJF2"/>
<dbReference type="CTD" id="7354418"/>
<evidence type="ECO:0000256" key="2">
    <source>
        <dbReference type="ARBA" id="ARBA00022475"/>
    </source>
</evidence>
<dbReference type="GeneID" id="117147055"/>
<dbReference type="GO" id="GO:0005886">
    <property type="term" value="C:plasma membrane"/>
    <property type="evidence" value="ECO:0007669"/>
    <property type="project" value="UniProtKB-SubCell"/>
</dbReference>
<dbReference type="Gene3D" id="3.40.190.10">
    <property type="entry name" value="Periplasmic binding protein-like II"/>
    <property type="match status" value="1"/>
</dbReference>
<evidence type="ECO:0000256" key="7">
    <source>
        <dbReference type="ARBA" id="ARBA00023180"/>
    </source>
</evidence>
<dbReference type="InterPro" id="IPR052192">
    <property type="entry name" value="Insect_Ionotropic_Sensory_Rcpt"/>
</dbReference>
<evidence type="ECO:0000313" key="11">
    <source>
        <dbReference type="RefSeq" id="XP_033169700.1"/>
    </source>
</evidence>
<reference evidence="11" key="1">
    <citation type="submission" date="2025-08" db="UniProtKB">
        <authorList>
            <consortium name="RefSeq"/>
        </authorList>
    </citation>
    <scope>IDENTIFICATION</scope>
    <source>
        <strain evidence="11">Mau12</strain>
        <tissue evidence="11">Whole Body</tissue>
    </source>
</reference>
<sequence>MAHKGGGYDSTLTDVHNRICLWVGSYLENSRIDMQGEDANLYVARALRLVIENVLAQLSTTLVVTISTRHLGTAHWFEYMMNNLMDSWRMVAVQLLRIRPDLVVNPVPGRKRVSLLMVDSYQGLLDTNITASNADFDDPDYYFIFLQARDHLIPKQLQLILDHCLAHFWLHCNVMIQTAQVEVLVYTYYPYTADACQKAHPIPVNTFDGRKWKASQMFPDKLSQMHGCPLTVLTWHQPPFVELVWDPKLNRSRVSGFEIQLVKHLARRMNFSLELVNIALLRPNAYLLAEGSSEGPIEKLLQRNVNISMGYFRRTARRNQLLTTPMSYYSANLVAVLQLERYRIGSLALLVFPFELSVWMLLLLALLIHMGIHLRSTRRGNQEDDGGGLQVVALLLGAALARLPRPWRHRFIAAHWLWASIPLRISYQSLLFHLIRLQLYSTPSFSLDQLLAEGFQGICNSNTQRLLLEMPQVARDPDSIQSLDTPFDWDVLNVLTRNRNRKIFAVANQDVTLSFLHSSAHPNAFHVVKQPVNVEYVGMYMPKHSFLYEKMDDNIRRLDSSGFIHAWRRASFASVHRRDQVHMTSRRYINHAKLSGIYMVMAGLYLLAGLVFAGELLFRQRN</sequence>
<evidence type="ECO:0000259" key="9">
    <source>
        <dbReference type="Pfam" id="PF24061"/>
    </source>
</evidence>
<feature type="transmembrane region" description="Helical" evidence="8">
    <location>
        <begin position="347"/>
        <end position="368"/>
    </location>
</feature>
<keyword evidence="4 8" id="KW-1133">Transmembrane helix</keyword>
<keyword evidence="2" id="KW-1003">Cell membrane</keyword>
<keyword evidence="7" id="KW-0325">Glycoprotein</keyword>
<keyword evidence="10" id="KW-1185">Reference proteome</keyword>
<feature type="transmembrane region" description="Helical" evidence="8">
    <location>
        <begin position="596"/>
        <end position="618"/>
    </location>
</feature>
<keyword evidence="3 8" id="KW-0812">Transmembrane</keyword>
<dbReference type="RefSeq" id="XP_033169700.1">
    <property type="nucleotide sequence ID" value="XM_033313809.1"/>
</dbReference>
<evidence type="ECO:0000256" key="4">
    <source>
        <dbReference type="ARBA" id="ARBA00022989"/>
    </source>
</evidence>
<evidence type="ECO:0000256" key="1">
    <source>
        <dbReference type="ARBA" id="ARBA00004651"/>
    </source>
</evidence>